<reference evidence="2 3" key="1">
    <citation type="journal article" date="2019" name="Sci. Rep.">
        <title>Orb-weaving spider Araneus ventricosus genome elucidates the spidroin gene catalogue.</title>
        <authorList>
            <person name="Kono N."/>
            <person name="Nakamura H."/>
            <person name="Ohtoshi R."/>
            <person name="Moran D.A.P."/>
            <person name="Shinohara A."/>
            <person name="Yoshida Y."/>
            <person name="Fujiwara M."/>
            <person name="Mori M."/>
            <person name="Tomita M."/>
            <person name="Arakawa K."/>
        </authorList>
    </citation>
    <scope>NUCLEOTIDE SEQUENCE [LARGE SCALE GENOMIC DNA]</scope>
</reference>
<accession>A0A4Y2FD89</accession>
<evidence type="ECO:0000313" key="3">
    <source>
        <dbReference type="Proteomes" id="UP000499080"/>
    </source>
</evidence>
<dbReference type="PANTHER" id="PTHR46114">
    <property type="entry name" value="APPLE DOMAIN-CONTAINING PROTEIN"/>
    <property type="match status" value="1"/>
</dbReference>
<dbReference type="Proteomes" id="UP000499080">
    <property type="component" value="Unassembled WGS sequence"/>
</dbReference>
<feature type="region of interest" description="Disordered" evidence="1">
    <location>
        <begin position="36"/>
        <end position="56"/>
    </location>
</feature>
<dbReference type="EMBL" id="BGPR01000874">
    <property type="protein sequence ID" value="GBM38648.1"/>
    <property type="molecule type" value="Genomic_DNA"/>
</dbReference>
<proteinExistence type="predicted"/>
<dbReference type="PANTHER" id="PTHR46114:SF1">
    <property type="entry name" value="ZAD DOMAIN-CONTAINING PROTEIN"/>
    <property type="match status" value="1"/>
</dbReference>
<keyword evidence="3" id="KW-1185">Reference proteome</keyword>
<dbReference type="OrthoDB" id="8063408at2759"/>
<name>A0A4Y2FD89_ARAVE</name>
<protein>
    <submittedName>
        <fullName evidence="2">Uncharacterized protein</fullName>
    </submittedName>
</protein>
<dbReference type="AlphaFoldDB" id="A0A4Y2FD89"/>
<evidence type="ECO:0000256" key="1">
    <source>
        <dbReference type="SAM" id="MobiDB-lite"/>
    </source>
</evidence>
<evidence type="ECO:0000313" key="2">
    <source>
        <dbReference type="EMBL" id="GBM38648.1"/>
    </source>
</evidence>
<gene>
    <name evidence="2" type="ORF">AVEN_37447_1</name>
</gene>
<organism evidence="2 3">
    <name type="scientific">Araneus ventricosus</name>
    <name type="common">Orbweaver spider</name>
    <name type="synonym">Epeira ventricosa</name>
    <dbReference type="NCBI Taxonomy" id="182803"/>
    <lineage>
        <taxon>Eukaryota</taxon>
        <taxon>Metazoa</taxon>
        <taxon>Ecdysozoa</taxon>
        <taxon>Arthropoda</taxon>
        <taxon>Chelicerata</taxon>
        <taxon>Arachnida</taxon>
        <taxon>Araneae</taxon>
        <taxon>Araneomorphae</taxon>
        <taxon>Entelegynae</taxon>
        <taxon>Araneoidea</taxon>
        <taxon>Araneidae</taxon>
        <taxon>Araneus</taxon>
    </lineage>
</organism>
<comment type="caution">
    <text evidence="2">The sequence shown here is derived from an EMBL/GenBank/DDBJ whole genome shotgun (WGS) entry which is preliminary data.</text>
</comment>
<sequence>MTLISARYHLLSGGFTKKKKRTIEYPNIPSALRPVSHSEGLPISEPPTDFSISSDEADLDVSHNSPQVSMSACDGSKNDEFSCFDETSSPHIITSVELNDLVRDLDLSKSKAEILASRHQQWNLLEENVRMTSFRTCHLLFESFFEKEESLVFCCGIDGLLKELRIAHEPNEWRLFIDASKLESQGDFVE</sequence>